<gene>
    <name evidence="2" type="ORF">BDZ94DRAFT_301740</name>
</gene>
<keyword evidence="3" id="KW-1185">Reference proteome</keyword>
<comment type="caution">
    <text evidence="2">The sequence shown here is derived from an EMBL/GenBank/DDBJ whole genome shotgun (WGS) entry which is preliminary data.</text>
</comment>
<dbReference type="EMBL" id="MU150245">
    <property type="protein sequence ID" value="KAF9465759.1"/>
    <property type="molecule type" value="Genomic_DNA"/>
</dbReference>
<name>A0A9P6CMB0_9AGAR</name>
<proteinExistence type="predicted"/>
<reference evidence="2" key="1">
    <citation type="submission" date="2020-11" db="EMBL/GenBank/DDBJ databases">
        <authorList>
            <consortium name="DOE Joint Genome Institute"/>
            <person name="Ahrendt S."/>
            <person name="Riley R."/>
            <person name="Andreopoulos W."/>
            <person name="Labutti K."/>
            <person name="Pangilinan J."/>
            <person name="Ruiz-Duenas F.J."/>
            <person name="Barrasa J.M."/>
            <person name="Sanchez-Garcia M."/>
            <person name="Camarero S."/>
            <person name="Miyauchi S."/>
            <person name="Serrano A."/>
            <person name="Linde D."/>
            <person name="Babiker R."/>
            <person name="Drula E."/>
            <person name="Ayuso-Fernandez I."/>
            <person name="Pacheco R."/>
            <person name="Padilla G."/>
            <person name="Ferreira P."/>
            <person name="Barriuso J."/>
            <person name="Kellner H."/>
            <person name="Castanera R."/>
            <person name="Alfaro M."/>
            <person name="Ramirez L."/>
            <person name="Pisabarro A.G."/>
            <person name="Kuo A."/>
            <person name="Tritt A."/>
            <person name="Lipzen A."/>
            <person name="He G."/>
            <person name="Yan M."/>
            <person name="Ng V."/>
            <person name="Cullen D."/>
            <person name="Martin F."/>
            <person name="Rosso M.-N."/>
            <person name="Henrissat B."/>
            <person name="Hibbett D."/>
            <person name="Martinez A.T."/>
            <person name="Grigoriev I.V."/>
        </authorList>
    </citation>
    <scope>NUCLEOTIDE SEQUENCE</scope>
    <source>
        <strain evidence="2">CBS 247.69</strain>
    </source>
</reference>
<feature type="region of interest" description="Disordered" evidence="1">
    <location>
        <begin position="1"/>
        <end position="56"/>
    </location>
</feature>
<dbReference type="AlphaFoldDB" id="A0A9P6CMB0"/>
<accession>A0A9P6CMB0</accession>
<sequence length="237" mass="26548">MSDIDRELYREMRPPQASRPSIKSSTKCNIQTARQEPKSTGATGEGDPQLKTLQNGDDSLRSWMKRKVANLAEFQAQKPLVKIVPAMSYCLSLWPKGKFEGGDSGYGSSSQSSGVWRSGPQYHWYQVTATEWNRTRQGTTEQLIHMTICILIALKVHPGRGKAQVKGPTSAISLGVQSPVPVVGIGGRKRDRICRSKGSYTLTTLEHHWRRTPFHRRRRILTFSTWDSHELPGGFVG</sequence>
<evidence type="ECO:0000313" key="3">
    <source>
        <dbReference type="Proteomes" id="UP000807353"/>
    </source>
</evidence>
<feature type="compositionally biased region" description="Basic and acidic residues" evidence="1">
    <location>
        <begin position="1"/>
        <end position="13"/>
    </location>
</feature>
<protein>
    <submittedName>
        <fullName evidence="2">Uncharacterized protein</fullName>
    </submittedName>
</protein>
<evidence type="ECO:0000256" key="1">
    <source>
        <dbReference type="SAM" id="MobiDB-lite"/>
    </source>
</evidence>
<dbReference type="Proteomes" id="UP000807353">
    <property type="component" value="Unassembled WGS sequence"/>
</dbReference>
<feature type="compositionally biased region" description="Polar residues" evidence="1">
    <location>
        <begin position="18"/>
        <end position="42"/>
    </location>
</feature>
<organism evidence="2 3">
    <name type="scientific">Collybia nuda</name>
    <dbReference type="NCBI Taxonomy" id="64659"/>
    <lineage>
        <taxon>Eukaryota</taxon>
        <taxon>Fungi</taxon>
        <taxon>Dikarya</taxon>
        <taxon>Basidiomycota</taxon>
        <taxon>Agaricomycotina</taxon>
        <taxon>Agaricomycetes</taxon>
        <taxon>Agaricomycetidae</taxon>
        <taxon>Agaricales</taxon>
        <taxon>Tricholomatineae</taxon>
        <taxon>Clitocybaceae</taxon>
        <taxon>Collybia</taxon>
    </lineage>
</organism>
<evidence type="ECO:0000313" key="2">
    <source>
        <dbReference type="EMBL" id="KAF9465759.1"/>
    </source>
</evidence>